<dbReference type="EMBL" id="CAJVPL010001653">
    <property type="protein sequence ID" value="CAG8581638.1"/>
    <property type="molecule type" value="Genomic_DNA"/>
</dbReference>
<accession>A0A9N9BXG1</accession>
<keyword evidence="3" id="KW-1185">Reference proteome</keyword>
<dbReference type="Gene3D" id="3.40.1190.20">
    <property type="match status" value="1"/>
</dbReference>
<evidence type="ECO:0000313" key="2">
    <source>
        <dbReference type="EMBL" id="CAG8581638.1"/>
    </source>
</evidence>
<evidence type="ECO:0000259" key="1">
    <source>
        <dbReference type="Pfam" id="PF00294"/>
    </source>
</evidence>
<name>A0A9N9BXG1_9GLOM</name>
<dbReference type="InterPro" id="IPR011611">
    <property type="entry name" value="PfkB_dom"/>
</dbReference>
<sequence length="389" mass="44242">MEQYKETFLEEVEHTQYMVIRELQYQKIALVAFILTNYIKYNKKLGMRVWFPSPESQSIAYLVHAGYDFPPTVIQTLLSLNISLTITFHSTLPSIRGLNTFTTLDHRNFTYQTRPIGTVPADLPTSYLNVRIFHFLCTPERAMQHVNAILQLRDKSLPRPVFVWEPVPDVTNKECFEQCVEAMKMVDVVSPNHEEAAAFLGLISVDEGDENDNNRDKFLADEILVKMADQFLQQQIGVNGTGCVIIRASYKGALVATKEKKELIPPYWSLDVTGAGNSFCGGFAAGLIKSNYDVFEAALYGTVSASYTVEQLGLPQLTIDERTSKECWNGDNENPNIRLSKLRQRVKDKLKERLKEKLKERIKGKLMRKENGMEFCDENSDEAVSSNQT</sequence>
<protein>
    <submittedName>
        <fullName evidence="2">6795_t:CDS:1</fullName>
    </submittedName>
</protein>
<dbReference type="PANTHER" id="PTHR47098">
    <property type="entry name" value="PROTEIN MAK32"/>
    <property type="match status" value="1"/>
</dbReference>
<comment type="caution">
    <text evidence="2">The sequence shown here is derived from an EMBL/GenBank/DDBJ whole genome shotgun (WGS) entry which is preliminary data.</text>
</comment>
<gene>
    <name evidence="2" type="ORF">AGERDE_LOCUS8152</name>
</gene>
<evidence type="ECO:0000313" key="3">
    <source>
        <dbReference type="Proteomes" id="UP000789831"/>
    </source>
</evidence>
<dbReference type="Proteomes" id="UP000789831">
    <property type="component" value="Unassembled WGS sequence"/>
</dbReference>
<dbReference type="AlphaFoldDB" id="A0A9N9BXG1"/>
<dbReference type="SUPFAM" id="SSF53613">
    <property type="entry name" value="Ribokinase-like"/>
    <property type="match status" value="1"/>
</dbReference>
<feature type="domain" description="Carbohydrate kinase PfkB" evidence="1">
    <location>
        <begin position="175"/>
        <end position="313"/>
    </location>
</feature>
<reference evidence="2" key="1">
    <citation type="submission" date="2021-06" db="EMBL/GenBank/DDBJ databases">
        <authorList>
            <person name="Kallberg Y."/>
            <person name="Tangrot J."/>
            <person name="Rosling A."/>
        </authorList>
    </citation>
    <scope>NUCLEOTIDE SEQUENCE</scope>
    <source>
        <strain evidence="2">MT106</strain>
    </source>
</reference>
<dbReference type="Pfam" id="PF00294">
    <property type="entry name" value="PfkB"/>
    <property type="match status" value="1"/>
</dbReference>
<dbReference type="OrthoDB" id="497927at2759"/>
<proteinExistence type="predicted"/>
<dbReference type="PANTHER" id="PTHR47098:SF2">
    <property type="entry name" value="PROTEIN MAK32"/>
    <property type="match status" value="1"/>
</dbReference>
<organism evidence="2 3">
    <name type="scientific">Ambispora gerdemannii</name>
    <dbReference type="NCBI Taxonomy" id="144530"/>
    <lineage>
        <taxon>Eukaryota</taxon>
        <taxon>Fungi</taxon>
        <taxon>Fungi incertae sedis</taxon>
        <taxon>Mucoromycota</taxon>
        <taxon>Glomeromycotina</taxon>
        <taxon>Glomeromycetes</taxon>
        <taxon>Archaeosporales</taxon>
        <taxon>Ambisporaceae</taxon>
        <taxon>Ambispora</taxon>
    </lineage>
</organism>
<dbReference type="InterPro" id="IPR029056">
    <property type="entry name" value="Ribokinase-like"/>
</dbReference>